<organism evidence="1 2">
    <name type="scientific">Meloidogyne graminicola</name>
    <dbReference type="NCBI Taxonomy" id="189291"/>
    <lineage>
        <taxon>Eukaryota</taxon>
        <taxon>Metazoa</taxon>
        <taxon>Ecdysozoa</taxon>
        <taxon>Nematoda</taxon>
        <taxon>Chromadorea</taxon>
        <taxon>Rhabditida</taxon>
        <taxon>Tylenchina</taxon>
        <taxon>Tylenchomorpha</taxon>
        <taxon>Tylenchoidea</taxon>
        <taxon>Meloidogynidae</taxon>
        <taxon>Meloidogyninae</taxon>
        <taxon>Meloidogyne</taxon>
    </lineage>
</organism>
<comment type="caution">
    <text evidence="1">The sequence shown here is derived from an EMBL/GenBank/DDBJ whole genome shotgun (WGS) entry which is preliminary data.</text>
</comment>
<dbReference type="PANTHER" id="PTHR31389">
    <property type="entry name" value="LD39211P"/>
    <property type="match status" value="1"/>
</dbReference>
<reference evidence="1" key="1">
    <citation type="journal article" date="2020" name="Ecol. Evol.">
        <title>Genome structure and content of the rice root-knot nematode (Meloidogyne graminicola).</title>
        <authorList>
            <person name="Phan N.T."/>
            <person name="Danchin E.G.J."/>
            <person name="Klopp C."/>
            <person name="Perfus-Barbeoch L."/>
            <person name="Kozlowski D.K."/>
            <person name="Koutsovoulos G.D."/>
            <person name="Lopez-Roques C."/>
            <person name="Bouchez O."/>
            <person name="Zahm M."/>
            <person name="Besnard G."/>
            <person name="Bellafiore S."/>
        </authorList>
    </citation>
    <scope>NUCLEOTIDE SEQUENCE</scope>
    <source>
        <strain evidence="1">VN-18</strain>
    </source>
</reference>
<dbReference type="InterPro" id="IPR012444">
    <property type="entry name" value="DUF1647"/>
</dbReference>
<name>A0A8S9ZSE3_9BILA</name>
<keyword evidence="2" id="KW-1185">Reference proteome</keyword>
<dbReference type="OrthoDB" id="5785713at2759"/>
<dbReference type="AlphaFoldDB" id="A0A8S9ZSE3"/>
<evidence type="ECO:0000313" key="1">
    <source>
        <dbReference type="EMBL" id="KAF7635957.1"/>
    </source>
</evidence>
<proteinExistence type="predicted"/>
<accession>A0A8S9ZSE3</accession>
<dbReference type="Pfam" id="PF07801">
    <property type="entry name" value="DUF1647"/>
    <property type="match status" value="1"/>
</dbReference>
<dbReference type="EMBL" id="JABEBT010000036">
    <property type="protein sequence ID" value="KAF7635957.1"/>
    <property type="molecule type" value="Genomic_DNA"/>
</dbReference>
<dbReference type="Proteomes" id="UP000605970">
    <property type="component" value="Unassembled WGS sequence"/>
</dbReference>
<evidence type="ECO:0000313" key="2">
    <source>
        <dbReference type="Proteomes" id="UP000605970"/>
    </source>
</evidence>
<protein>
    <submittedName>
        <fullName evidence="1">Uncharacterized protein</fullName>
    </submittedName>
</protein>
<gene>
    <name evidence="1" type="ORF">Mgra_00004677</name>
</gene>
<dbReference type="PANTHER" id="PTHR31389:SF4">
    <property type="entry name" value="LD39211P"/>
    <property type="match status" value="1"/>
</dbReference>
<sequence>MFFRRRGFIYILLRTMFYEKHLPLTLLLLLQLHILMPFFSNITTFIEENIESEIGIDCDENETLAYNLKIYNNASHTIHNLIGKKFDCRLTTMLEKFQLTSQEEKQQDFIAEPPGSTIGTIFVTAANLNFYHSLRAVIANIKRAFGVKQKIVAYDLGGIIKNKIIMKELSQICNLEIRELNIKQLPKNVRGMKTFSWKVLLIAHAYLEFDSFIYCDTSVHFASNDFKEHFELINSGKVSPFLFGLGTYHGIKHATLQETFEYIPLFTDNHFDIEMQEANFIIIKRSEFTREILKWALLCAFTLECIEPRKVPWDCPDEIFHTNKMYGLCHRMDQSILSILLHNAEAEIVGKGNKELIRHYDFLHPSHRLIKHLLVRRQNTNEKIAKIYKC</sequence>